<name>A0A078JZ31_BRANA</name>
<feature type="domain" description="Tyrosine specific protein phosphatases" evidence="3">
    <location>
        <begin position="184"/>
        <end position="219"/>
    </location>
</feature>
<dbReference type="InterPro" id="IPR016130">
    <property type="entry name" value="Tyr_Pase_AS"/>
</dbReference>
<protein>
    <submittedName>
        <fullName evidence="5">(rape) hypothetical protein</fullName>
    </submittedName>
    <submittedName>
        <fullName evidence="6">BnaAnng35570D protein</fullName>
    </submittedName>
</protein>
<keyword evidence="2" id="KW-0812">Transmembrane</keyword>
<accession>A0A078JZ31</accession>
<dbReference type="PROSITE" id="PS00383">
    <property type="entry name" value="TYR_PHOSPHATASE_1"/>
    <property type="match status" value="1"/>
</dbReference>
<gene>
    <name evidence="6" type="primary">BnaAnng35570D</name>
    <name evidence="5" type="ORF">DARMORV10_A02P19050.1</name>
    <name evidence="6" type="ORF">GSBRNA2T00008562001</name>
</gene>
<dbReference type="InterPro" id="IPR029023">
    <property type="entry name" value="Tensin_phosphatase"/>
</dbReference>
<evidence type="ECO:0000256" key="2">
    <source>
        <dbReference type="SAM" id="Phobius"/>
    </source>
</evidence>
<dbReference type="Gramene" id="CDY70932">
    <property type="protein sequence ID" value="CDY70932"/>
    <property type="gene ID" value="GSBRNA2T00008562001"/>
</dbReference>
<dbReference type="InterPro" id="IPR000387">
    <property type="entry name" value="Tyr_Pase_dom"/>
</dbReference>
<feature type="domain" description="Phosphatase tensin-type" evidence="4">
    <location>
        <begin position="68"/>
        <end position="219"/>
    </location>
</feature>
<dbReference type="Pfam" id="PF22785">
    <property type="entry name" value="Tc-R-P"/>
    <property type="match status" value="1"/>
</dbReference>
<dbReference type="STRING" id="3708.A0A078JZ31"/>
<proteinExistence type="predicted"/>
<evidence type="ECO:0000256" key="1">
    <source>
        <dbReference type="ARBA" id="ARBA00022801"/>
    </source>
</evidence>
<dbReference type="PANTHER" id="PTHR12305:SF93">
    <property type="entry name" value="PHOSPHATIDYLINOSITOL-3,4,5-TRISPHOSPHATE 3-PHOSPHATASE"/>
    <property type="match status" value="1"/>
</dbReference>
<dbReference type="PaxDb" id="3708-A0A078JZ31"/>
<evidence type="ECO:0000259" key="3">
    <source>
        <dbReference type="PROSITE" id="PS50056"/>
    </source>
</evidence>
<dbReference type="PROSITE" id="PS50056">
    <property type="entry name" value="TYR_PHOSPHATASE_2"/>
    <property type="match status" value="1"/>
</dbReference>
<dbReference type="Proteomes" id="UP001295469">
    <property type="component" value="Chromosome A02"/>
</dbReference>
<feature type="transmembrane region" description="Helical" evidence="2">
    <location>
        <begin position="6"/>
        <end position="23"/>
    </location>
</feature>
<dbReference type="SUPFAM" id="SSF52799">
    <property type="entry name" value="(Phosphotyrosine protein) phosphatases II"/>
    <property type="match status" value="1"/>
</dbReference>
<dbReference type="PROSITE" id="PS51181">
    <property type="entry name" value="PPASE_TENSIN"/>
    <property type="match status" value="1"/>
</dbReference>
<evidence type="ECO:0000259" key="4">
    <source>
        <dbReference type="PROSITE" id="PS51181"/>
    </source>
</evidence>
<dbReference type="Gene3D" id="3.90.190.10">
    <property type="entry name" value="Protein tyrosine phosphatase superfamily"/>
    <property type="match status" value="1"/>
</dbReference>
<reference evidence="6" key="1">
    <citation type="journal article" date="2014" name="Science">
        <title>Plant genetics. Early allopolyploid evolution in the post-Neolithic Brassica napus oilseed genome.</title>
        <authorList>
            <person name="Chalhoub B."/>
            <person name="Denoeud F."/>
            <person name="Liu S."/>
            <person name="Parkin I.A."/>
            <person name="Tang H."/>
            <person name="Wang X."/>
            <person name="Chiquet J."/>
            <person name="Belcram H."/>
            <person name="Tong C."/>
            <person name="Samans B."/>
            <person name="Correa M."/>
            <person name="Da Silva C."/>
            <person name="Just J."/>
            <person name="Falentin C."/>
            <person name="Koh C.S."/>
            <person name="Le Clainche I."/>
            <person name="Bernard M."/>
            <person name="Bento P."/>
            <person name="Noel B."/>
            <person name="Labadie K."/>
            <person name="Alberti A."/>
            <person name="Charles M."/>
            <person name="Arnaud D."/>
            <person name="Guo H."/>
            <person name="Daviaud C."/>
            <person name="Alamery S."/>
            <person name="Jabbari K."/>
            <person name="Zhao M."/>
            <person name="Edger P.P."/>
            <person name="Chelaifa H."/>
            <person name="Tack D."/>
            <person name="Lassalle G."/>
            <person name="Mestiri I."/>
            <person name="Schnel N."/>
            <person name="Le Paslier M.C."/>
            <person name="Fan G."/>
            <person name="Renault V."/>
            <person name="Bayer P.E."/>
            <person name="Golicz A.A."/>
            <person name="Manoli S."/>
            <person name="Lee T.H."/>
            <person name="Thi V.H."/>
            <person name="Chalabi S."/>
            <person name="Hu Q."/>
            <person name="Fan C."/>
            <person name="Tollenaere R."/>
            <person name="Lu Y."/>
            <person name="Battail C."/>
            <person name="Shen J."/>
            <person name="Sidebottom C.H."/>
            <person name="Wang X."/>
            <person name="Canaguier A."/>
            <person name="Chauveau A."/>
            <person name="Berard A."/>
            <person name="Deniot G."/>
            <person name="Guan M."/>
            <person name="Liu Z."/>
            <person name="Sun F."/>
            <person name="Lim Y.P."/>
            <person name="Lyons E."/>
            <person name="Town C.D."/>
            <person name="Bancroft I."/>
            <person name="Wang X."/>
            <person name="Meng J."/>
            <person name="Ma J."/>
            <person name="Pires J.C."/>
            <person name="King G.J."/>
            <person name="Brunel D."/>
            <person name="Delourme R."/>
            <person name="Renard M."/>
            <person name="Aury J.M."/>
            <person name="Adams K.L."/>
            <person name="Batley J."/>
            <person name="Snowdon R.J."/>
            <person name="Tost J."/>
            <person name="Edwards D."/>
            <person name="Zhou Y."/>
            <person name="Hua W."/>
            <person name="Sharpe A.G."/>
            <person name="Paterson A.H."/>
            <person name="Guan C."/>
            <person name="Wincker P."/>
        </authorList>
    </citation>
    <scope>NUCLEOTIDE SEQUENCE [LARGE SCALE GENOMIC DNA]</scope>
</reference>
<dbReference type="PANTHER" id="PTHR12305">
    <property type="entry name" value="PHOSPHATASE WITH HOMOLOGY TO TENSIN"/>
    <property type="match status" value="1"/>
</dbReference>
<keyword evidence="1" id="KW-0378">Hydrolase</keyword>
<reference evidence="6" key="2">
    <citation type="submission" date="2014-06" db="EMBL/GenBank/DDBJ databases">
        <authorList>
            <person name="Genoscope - CEA"/>
        </authorList>
    </citation>
    <scope>NUCLEOTIDE SEQUENCE</scope>
</reference>
<dbReference type="InterPro" id="IPR029021">
    <property type="entry name" value="Prot-tyrosine_phosphatase-like"/>
</dbReference>
<dbReference type="EMBL" id="HG994356">
    <property type="protein sequence ID" value="CAF2139867.1"/>
    <property type="molecule type" value="Genomic_DNA"/>
</dbReference>
<keyword evidence="2" id="KW-1133">Transmembrane helix</keyword>
<sequence length="219" mass="25414">VVLALILFFLLMIVCGKSYIYYVSKRMYHIDAAITITTRTNKHRNTMHHDVNPVKRKHICFSWSFSYLFFLNLSSPLQLSIWIQPSLICFSWALWIFSGGDDALPEVDPLTEVEFLTGVFTPAILQVEMMMILQVKSVLDMRHHNHYKVYNLCIEECYDPENFYGRVERFPFDDNHVPTLKMIQLFCESVHSWLSLDPKNIAVVHCMAGKGRTGLMVSA</sequence>
<evidence type="ECO:0000313" key="5">
    <source>
        <dbReference type="EMBL" id="CAF2139867.1"/>
    </source>
</evidence>
<reference evidence="5" key="3">
    <citation type="submission" date="2021-01" db="EMBL/GenBank/DDBJ databases">
        <authorList>
            <consortium name="Genoscope - CEA"/>
            <person name="William W."/>
        </authorList>
    </citation>
    <scope>NUCLEOTIDE SEQUENCE</scope>
</reference>
<feature type="transmembrane region" description="Helical" evidence="2">
    <location>
        <begin position="65"/>
        <end position="95"/>
    </location>
</feature>
<evidence type="ECO:0000313" key="6">
    <source>
        <dbReference type="EMBL" id="CDY70932.1"/>
    </source>
</evidence>
<dbReference type="EMBL" id="LK043792">
    <property type="protein sequence ID" value="CDY70932.1"/>
    <property type="molecule type" value="Genomic_DNA"/>
</dbReference>
<organism evidence="6">
    <name type="scientific">Brassica napus</name>
    <name type="common">Rape</name>
    <dbReference type="NCBI Taxonomy" id="3708"/>
    <lineage>
        <taxon>Eukaryota</taxon>
        <taxon>Viridiplantae</taxon>
        <taxon>Streptophyta</taxon>
        <taxon>Embryophyta</taxon>
        <taxon>Tracheophyta</taxon>
        <taxon>Spermatophyta</taxon>
        <taxon>Magnoliopsida</taxon>
        <taxon>eudicotyledons</taxon>
        <taxon>Gunneridae</taxon>
        <taxon>Pentapetalae</taxon>
        <taxon>rosids</taxon>
        <taxon>malvids</taxon>
        <taxon>Brassicales</taxon>
        <taxon>Brassicaceae</taxon>
        <taxon>Brassiceae</taxon>
        <taxon>Brassica</taxon>
    </lineage>
</organism>
<dbReference type="AlphaFoldDB" id="A0A078JZ31"/>
<keyword evidence="2" id="KW-0472">Membrane</keyword>
<dbReference type="InterPro" id="IPR051281">
    <property type="entry name" value="Dual-spec_lipid-protein_phosph"/>
</dbReference>
<dbReference type="GO" id="GO:0016787">
    <property type="term" value="F:hydrolase activity"/>
    <property type="evidence" value="ECO:0007669"/>
    <property type="project" value="UniProtKB-KW"/>
</dbReference>
<feature type="non-terminal residue" evidence="6">
    <location>
        <position position="1"/>
    </location>
</feature>